<dbReference type="HOGENOM" id="CLU_1768330_0_0_1"/>
<name>A0A0C9VFI7_9AGAM</name>
<evidence type="ECO:0000313" key="3">
    <source>
        <dbReference type="Proteomes" id="UP000053820"/>
    </source>
</evidence>
<evidence type="ECO:0000313" key="2">
    <source>
        <dbReference type="EMBL" id="KIJ64279.1"/>
    </source>
</evidence>
<dbReference type="OrthoDB" id="2692563at2759"/>
<evidence type="ECO:0000256" key="1">
    <source>
        <dbReference type="SAM" id="SignalP"/>
    </source>
</evidence>
<reference evidence="2 3" key="1">
    <citation type="submission" date="2014-04" db="EMBL/GenBank/DDBJ databases">
        <title>Evolutionary Origins and Diversification of the Mycorrhizal Mutualists.</title>
        <authorList>
            <consortium name="DOE Joint Genome Institute"/>
            <consortium name="Mycorrhizal Genomics Consortium"/>
            <person name="Kohler A."/>
            <person name="Kuo A."/>
            <person name="Nagy L.G."/>
            <person name="Floudas D."/>
            <person name="Copeland A."/>
            <person name="Barry K.W."/>
            <person name="Cichocki N."/>
            <person name="Veneault-Fourrey C."/>
            <person name="LaButti K."/>
            <person name="Lindquist E.A."/>
            <person name="Lipzen A."/>
            <person name="Lundell T."/>
            <person name="Morin E."/>
            <person name="Murat C."/>
            <person name="Riley R."/>
            <person name="Ohm R."/>
            <person name="Sun H."/>
            <person name="Tunlid A."/>
            <person name="Henrissat B."/>
            <person name="Grigoriev I.V."/>
            <person name="Hibbett D.S."/>
            <person name="Martin F."/>
        </authorList>
    </citation>
    <scope>NUCLEOTIDE SEQUENCE [LARGE SCALE GENOMIC DNA]</scope>
    <source>
        <strain evidence="2 3">MD-312</strain>
    </source>
</reference>
<keyword evidence="3" id="KW-1185">Reference proteome</keyword>
<organism evidence="2 3">
    <name type="scientific">Hydnomerulius pinastri MD-312</name>
    <dbReference type="NCBI Taxonomy" id="994086"/>
    <lineage>
        <taxon>Eukaryota</taxon>
        <taxon>Fungi</taxon>
        <taxon>Dikarya</taxon>
        <taxon>Basidiomycota</taxon>
        <taxon>Agaricomycotina</taxon>
        <taxon>Agaricomycetes</taxon>
        <taxon>Agaricomycetidae</taxon>
        <taxon>Boletales</taxon>
        <taxon>Boletales incertae sedis</taxon>
        <taxon>Leucogyrophana</taxon>
    </lineage>
</organism>
<dbReference type="Proteomes" id="UP000053820">
    <property type="component" value="Unassembled WGS sequence"/>
</dbReference>
<proteinExistence type="predicted"/>
<protein>
    <submittedName>
        <fullName evidence="2">Uncharacterized protein</fullName>
    </submittedName>
</protein>
<accession>A0A0C9VFI7</accession>
<dbReference type="PROSITE" id="PS51257">
    <property type="entry name" value="PROKAR_LIPOPROTEIN"/>
    <property type="match status" value="1"/>
</dbReference>
<dbReference type="AlphaFoldDB" id="A0A0C9VFI7"/>
<dbReference type="EMBL" id="KN839847">
    <property type="protein sequence ID" value="KIJ64279.1"/>
    <property type="molecule type" value="Genomic_DNA"/>
</dbReference>
<keyword evidence="1" id="KW-0732">Signal</keyword>
<feature type="signal peptide" evidence="1">
    <location>
        <begin position="1"/>
        <end position="21"/>
    </location>
</feature>
<gene>
    <name evidence="2" type="ORF">HYDPIDRAFT_28715</name>
</gene>
<feature type="chain" id="PRO_5002204632" evidence="1">
    <location>
        <begin position="22"/>
        <end position="147"/>
    </location>
</feature>
<sequence length="147" mass="14176">MKFTTAGSFVALLASCAYVSAGPQGGDITTHTSMILPSGIPATSGLPFSSLSFDTTGASSVLSSLSSLISSESNAVSSALTSLTDTPSSSFAYTPITTNSAGQVVTSVVSIPTPSPSQTGTGGALGLRSVGSGVVAGVVVGAVAVLL</sequence>